<organism evidence="9 10">
    <name type="scientific">Roseomonas populi</name>
    <dbReference type="NCBI Taxonomy" id="3121582"/>
    <lineage>
        <taxon>Bacteria</taxon>
        <taxon>Pseudomonadati</taxon>
        <taxon>Pseudomonadota</taxon>
        <taxon>Alphaproteobacteria</taxon>
        <taxon>Acetobacterales</taxon>
        <taxon>Roseomonadaceae</taxon>
        <taxon>Roseomonas</taxon>
    </lineage>
</organism>
<keyword evidence="5" id="KW-0408">Iron</keyword>
<feature type="compositionally biased region" description="Low complexity" evidence="7">
    <location>
        <begin position="349"/>
        <end position="364"/>
    </location>
</feature>
<feature type="domain" description="Radical SAM core" evidence="8">
    <location>
        <begin position="15"/>
        <end position="238"/>
    </location>
</feature>
<keyword evidence="4" id="KW-0479">Metal-binding</keyword>
<dbReference type="CDD" id="cd01335">
    <property type="entry name" value="Radical_SAM"/>
    <property type="match status" value="1"/>
</dbReference>
<keyword evidence="2" id="KW-0004">4Fe-4S</keyword>
<dbReference type="InterPro" id="IPR013785">
    <property type="entry name" value="Aldolase_TIM"/>
</dbReference>
<dbReference type="SUPFAM" id="SSF102114">
    <property type="entry name" value="Radical SAM enzymes"/>
    <property type="match status" value="1"/>
</dbReference>
<dbReference type="Proteomes" id="UP001524642">
    <property type="component" value="Unassembled WGS sequence"/>
</dbReference>
<dbReference type="Pfam" id="PF04055">
    <property type="entry name" value="Radical_SAM"/>
    <property type="match status" value="1"/>
</dbReference>
<dbReference type="InterPro" id="IPR050377">
    <property type="entry name" value="Radical_SAM_PqqE_MftC-like"/>
</dbReference>
<dbReference type="EMBL" id="JANJOU010000008">
    <property type="protein sequence ID" value="MCR0982742.1"/>
    <property type="molecule type" value="Genomic_DNA"/>
</dbReference>
<gene>
    <name evidence="9" type="ORF">NRP21_11845</name>
</gene>
<evidence type="ECO:0000256" key="2">
    <source>
        <dbReference type="ARBA" id="ARBA00022485"/>
    </source>
</evidence>
<dbReference type="PROSITE" id="PS51918">
    <property type="entry name" value="RADICAL_SAM"/>
    <property type="match status" value="1"/>
</dbReference>
<comment type="caution">
    <text evidence="9">The sequence shown here is derived from an EMBL/GenBank/DDBJ whole genome shotgun (WGS) entry which is preliminary data.</text>
</comment>
<dbReference type="Pfam" id="PF13186">
    <property type="entry name" value="SPASM"/>
    <property type="match status" value="1"/>
</dbReference>
<evidence type="ECO:0000259" key="8">
    <source>
        <dbReference type="PROSITE" id="PS51918"/>
    </source>
</evidence>
<dbReference type="InterPro" id="IPR023885">
    <property type="entry name" value="4Fe4S-binding_SPASM_dom"/>
</dbReference>
<keyword evidence="6" id="KW-0411">Iron-sulfur</keyword>
<dbReference type="SFLD" id="SFLDG01386">
    <property type="entry name" value="main_SPASM_domain-containing"/>
    <property type="match status" value="1"/>
</dbReference>
<evidence type="ECO:0000256" key="6">
    <source>
        <dbReference type="ARBA" id="ARBA00023014"/>
    </source>
</evidence>
<keyword evidence="3" id="KW-0949">S-adenosyl-L-methionine</keyword>
<evidence type="ECO:0000256" key="7">
    <source>
        <dbReference type="SAM" id="MobiDB-lite"/>
    </source>
</evidence>
<dbReference type="RefSeq" id="WP_257716406.1">
    <property type="nucleotide sequence ID" value="NZ_JANJOU010000008.1"/>
</dbReference>
<evidence type="ECO:0000256" key="1">
    <source>
        <dbReference type="ARBA" id="ARBA00001966"/>
    </source>
</evidence>
<reference evidence="9 10" key="1">
    <citation type="submission" date="2022-06" db="EMBL/GenBank/DDBJ databases">
        <title>Roseomonas CN29.</title>
        <authorList>
            <person name="Cheng Y."/>
            <person name="He X."/>
        </authorList>
    </citation>
    <scope>NUCLEOTIDE SEQUENCE [LARGE SCALE GENOMIC DNA]</scope>
    <source>
        <strain evidence="9 10">CN29</strain>
    </source>
</reference>
<dbReference type="SFLD" id="SFLDG01067">
    <property type="entry name" value="SPASM/twitch_domain_containing"/>
    <property type="match status" value="1"/>
</dbReference>
<proteinExistence type="predicted"/>
<protein>
    <submittedName>
        <fullName evidence="9">Radical SAM protein</fullName>
    </submittedName>
</protein>
<dbReference type="InterPro" id="IPR007197">
    <property type="entry name" value="rSAM"/>
</dbReference>
<name>A0ABT1X6F6_9PROT</name>
<dbReference type="InterPro" id="IPR017200">
    <property type="entry name" value="PqqE-like"/>
</dbReference>
<keyword evidence="10" id="KW-1185">Reference proteome</keyword>
<feature type="region of interest" description="Disordered" evidence="7">
    <location>
        <begin position="340"/>
        <end position="364"/>
    </location>
</feature>
<accession>A0ABT1X6F6</accession>
<sequence length="364" mass="39074">MSATGTSPAARLIGGSPPLHRPMKVTIGYTQSCNLDCRVCYADCTRAPSPRELPATTWIRLLDEFFEAGVISVMIEGGEPLHRPDVLEVIAHAAPRAMTRLRTNATLVDDAMAGRLKAIGLGDAMVDLLGATPETHDALTGVPGSHARSIAGIRALRRAGLPVTVLVIMNRGNHRELQPLLELAKAEGAEAVGVLRPYPLGRMRRDWGTLSLSLQEMMAAIAALRPPEGIRLMQSWHPNDANCCWQMAAVNAYGHSIGCMYLREYVDYGDVTTMPFLATWDDPLYRHLRAGKVEASCGGCASTQHTHGGCRSTAYAFHGRWDAPDPFDSGLNGGVDLRVLPAPGPEPELGPGLRPGLGANHDAP</sequence>
<comment type="cofactor">
    <cofactor evidence="1">
        <name>[4Fe-4S] cluster</name>
        <dbReference type="ChEBI" id="CHEBI:49883"/>
    </cofactor>
</comment>
<dbReference type="Gene3D" id="3.20.20.70">
    <property type="entry name" value="Aldolase class I"/>
    <property type="match status" value="1"/>
</dbReference>
<dbReference type="PANTHER" id="PTHR11228:SF7">
    <property type="entry name" value="PQQA PEPTIDE CYCLASE"/>
    <property type="match status" value="1"/>
</dbReference>
<evidence type="ECO:0000313" key="9">
    <source>
        <dbReference type="EMBL" id="MCR0982742.1"/>
    </source>
</evidence>
<dbReference type="InterPro" id="IPR058240">
    <property type="entry name" value="rSAM_sf"/>
</dbReference>
<evidence type="ECO:0000313" key="10">
    <source>
        <dbReference type="Proteomes" id="UP001524642"/>
    </source>
</evidence>
<dbReference type="PIRSF" id="PIRSF037420">
    <property type="entry name" value="PQQ_syn_pqqE"/>
    <property type="match status" value="1"/>
</dbReference>
<evidence type="ECO:0000256" key="3">
    <source>
        <dbReference type="ARBA" id="ARBA00022691"/>
    </source>
</evidence>
<dbReference type="SFLD" id="SFLDS00029">
    <property type="entry name" value="Radical_SAM"/>
    <property type="match status" value="1"/>
</dbReference>
<evidence type="ECO:0000256" key="5">
    <source>
        <dbReference type="ARBA" id="ARBA00023004"/>
    </source>
</evidence>
<dbReference type="PANTHER" id="PTHR11228">
    <property type="entry name" value="RADICAL SAM DOMAIN PROTEIN"/>
    <property type="match status" value="1"/>
</dbReference>
<evidence type="ECO:0000256" key="4">
    <source>
        <dbReference type="ARBA" id="ARBA00022723"/>
    </source>
</evidence>